<name>A0A8J2KKB5_9HEXA</name>
<dbReference type="Proteomes" id="UP000708208">
    <property type="component" value="Unassembled WGS sequence"/>
</dbReference>
<organism evidence="1 2">
    <name type="scientific">Allacma fusca</name>
    <dbReference type="NCBI Taxonomy" id="39272"/>
    <lineage>
        <taxon>Eukaryota</taxon>
        <taxon>Metazoa</taxon>
        <taxon>Ecdysozoa</taxon>
        <taxon>Arthropoda</taxon>
        <taxon>Hexapoda</taxon>
        <taxon>Collembola</taxon>
        <taxon>Symphypleona</taxon>
        <taxon>Sminthuridae</taxon>
        <taxon>Allacma</taxon>
    </lineage>
</organism>
<dbReference type="AlphaFoldDB" id="A0A8J2KKB5"/>
<dbReference type="OrthoDB" id="6780942at2759"/>
<comment type="caution">
    <text evidence="1">The sequence shown here is derived from an EMBL/GenBank/DDBJ whole genome shotgun (WGS) entry which is preliminary data.</text>
</comment>
<feature type="non-terminal residue" evidence="1">
    <location>
        <position position="1"/>
    </location>
</feature>
<evidence type="ECO:0000313" key="1">
    <source>
        <dbReference type="EMBL" id="CAG7816540.1"/>
    </source>
</evidence>
<reference evidence="1" key="1">
    <citation type="submission" date="2021-06" db="EMBL/GenBank/DDBJ databases">
        <authorList>
            <person name="Hodson N. C."/>
            <person name="Mongue J. A."/>
            <person name="Jaron S. K."/>
        </authorList>
    </citation>
    <scope>NUCLEOTIDE SEQUENCE</scope>
</reference>
<gene>
    <name evidence="1" type="ORF">AFUS01_LOCUS27157</name>
</gene>
<protein>
    <submittedName>
        <fullName evidence="1">Uncharacterized protein</fullName>
    </submittedName>
</protein>
<proteinExistence type="predicted"/>
<sequence>PAQKIGFKKYKAILGLVKQTVKTMESGATDKGIESAIQYWLKHSKRRIPKSCNDFLNSPSNDEM</sequence>
<accession>A0A8J2KKB5</accession>
<evidence type="ECO:0000313" key="2">
    <source>
        <dbReference type="Proteomes" id="UP000708208"/>
    </source>
</evidence>
<keyword evidence="2" id="KW-1185">Reference proteome</keyword>
<dbReference type="EMBL" id="CAJVCH010372545">
    <property type="protein sequence ID" value="CAG7816540.1"/>
    <property type="molecule type" value="Genomic_DNA"/>
</dbReference>